<name>A0AC61RS51_9FIRM</name>
<sequence length="136" mass="15183">MEDIKRENGQEAVTEETKAEVAVVTDSDTKEKVPEGAYVLTLARDYTYEDKTYKKFVFDFERLIGEDLVDIETEMTAVGEFALSPEISTSFLYRLAAKAAGVGSDVILHLPIREFGKVKNKAQSFLVSTGYGDRTQ</sequence>
<evidence type="ECO:0000313" key="2">
    <source>
        <dbReference type="Proteomes" id="UP000304953"/>
    </source>
</evidence>
<accession>A0AC61RS51</accession>
<protein>
    <submittedName>
        <fullName evidence="1">Phage tail assembly protein</fullName>
    </submittedName>
</protein>
<reference evidence="1" key="1">
    <citation type="submission" date="2019-04" db="EMBL/GenBank/DDBJ databases">
        <title>Microbes associate with the intestines of laboratory mice.</title>
        <authorList>
            <person name="Navarre W."/>
            <person name="Wong E."/>
            <person name="Huang K."/>
            <person name="Tropini C."/>
            <person name="Ng K."/>
            <person name="Yu B."/>
        </authorList>
    </citation>
    <scope>NUCLEOTIDE SEQUENCE</scope>
    <source>
        <strain evidence="1">NM01_1-7b</strain>
    </source>
</reference>
<gene>
    <name evidence="1" type="ORF">E5329_18645</name>
</gene>
<evidence type="ECO:0000313" key="1">
    <source>
        <dbReference type="EMBL" id="TGY93437.1"/>
    </source>
</evidence>
<dbReference type="EMBL" id="SRYA01000044">
    <property type="protein sequence ID" value="TGY93437.1"/>
    <property type="molecule type" value="Genomic_DNA"/>
</dbReference>
<proteinExistence type="predicted"/>
<keyword evidence="2" id="KW-1185">Reference proteome</keyword>
<organism evidence="1 2">
    <name type="scientific">Petralouisia muris</name>
    <dbReference type="NCBI Taxonomy" id="3032872"/>
    <lineage>
        <taxon>Bacteria</taxon>
        <taxon>Bacillati</taxon>
        <taxon>Bacillota</taxon>
        <taxon>Clostridia</taxon>
        <taxon>Lachnospirales</taxon>
        <taxon>Lachnospiraceae</taxon>
        <taxon>Petralouisia</taxon>
    </lineage>
</organism>
<dbReference type="Proteomes" id="UP000304953">
    <property type="component" value="Unassembled WGS sequence"/>
</dbReference>
<comment type="caution">
    <text evidence="1">The sequence shown here is derived from an EMBL/GenBank/DDBJ whole genome shotgun (WGS) entry which is preliminary data.</text>
</comment>